<feature type="region of interest" description="Disordered" evidence="10">
    <location>
        <begin position="75"/>
        <end position="147"/>
    </location>
</feature>
<evidence type="ECO:0000256" key="5">
    <source>
        <dbReference type="ARBA" id="ARBA00023015"/>
    </source>
</evidence>
<evidence type="ECO:0000256" key="7">
    <source>
        <dbReference type="ARBA" id="ARBA00023163"/>
    </source>
</evidence>
<feature type="compositionally biased region" description="Polar residues" evidence="10">
    <location>
        <begin position="131"/>
        <end position="140"/>
    </location>
</feature>
<keyword evidence="9" id="KW-0227">DNA damage</keyword>
<evidence type="ECO:0000256" key="8">
    <source>
        <dbReference type="ARBA" id="ARBA00023242"/>
    </source>
</evidence>
<evidence type="ECO:0000313" key="12">
    <source>
        <dbReference type="Proteomes" id="UP001217754"/>
    </source>
</evidence>
<evidence type="ECO:0000256" key="3">
    <source>
        <dbReference type="ARBA" id="ARBA00018504"/>
    </source>
</evidence>
<sequence length="147" mass="15792">MPAPASEPALRGSLDEANERYDTIKTQLKDGLARKRQTDQDLTDLESQIYLYEGSYLNTTALSGGNVIRGFDSYMKAGATSGGNPRSAPSSATASNEDRMFSTSSATYQRSLALKMNEATEDASRSDDAKNSGTGTQSSGYKLKRKA</sequence>
<dbReference type="GO" id="GO:0006325">
    <property type="term" value="P:chromatin organization"/>
    <property type="evidence" value="ECO:0007669"/>
    <property type="project" value="UniProtKB-KW"/>
</dbReference>
<keyword evidence="5 9" id="KW-0805">Transcription regulation</keyword>
<dbReference type="Proteomes" id="UP001217754">
    <property type="component" value="Chromosome 3"/>
</dbReference>
<feature type="compositionally biased region" description="Polar residues" evidence="10">
    <location>
        <begin position="82"/>
        <end position="110"/>
    </location>
</feature>
<evidence type="ECO:0000256" key="1">
    <source>
        <dbReference type="ARBA" id="ARBA00004123"/>
    </source>
</evidence>
<keyword evidence="4 9" id="KW-0156">Chromatin regulator</keyword>
<dbReference type="RefSeq" id="XP_060122256.1">
    <property type="nucleotide sequence ID" value="XM_060266273.1"/>
</dbReference>
<evidence type="ECO:0000256" key="2">
    <source>
        <dbReference type="ARBA" id="ARBA00010916"/>
    </source>
</evidence>
<keyword evidence="8 9" id="KW-0539">Nucleus</keyword>
<name>A0AAF0JAZ5_9BASI</name>
<reference evidence="11" key="1">
    <citation type="submission" date="2023-03" db="EMBL/GenBank/DDBJ databases">
        <title>Mating type loci evolution in Malassezia.</title>
        <authorList>
            <person name="Coelho M.A."/>
        </authorList>
    </citation>
    <scope>NUCLEOTIDE SEQUENCE</scope>
    <source>
        <strain evidence="11">CBS 9431</strain>
    </source>
</reference>
<accession>A0AAF0JAZ5</accession>
<evidence type="ECO:0000313" key="11">
    <source>
        <dbReference type="EMBL" id="WFD39359.1"/>
    </source>
</evidence>
<evidence type="ECO:0000256" key="10">
    <source>
        <dbReference type="SAM" id="MobiDB-lite"/>
    </source>
</evidence>
<comment type="function">
    <text evidence="9">Component of the NuA4 histone acetyltransferase complex which is involved in transcriptional activation of selected genes principally by acetylation of nucleosomal histone H4 and H2A. The NuA4 complex is also involved in DNA repair.</text>
</comment>
<keyword evidence="7 9" id="KW-0804">Transcription</keyword>
<protein>
    <recommendedName>
        <fullName evidence="3 9">Chromatin modification-related protein EAF6</fullName>
    </recommendedName>
</protein>
<dbReference type="GO" id="GO:0035267">
    <property type="term" value="C:NuA4 histone acetyltransferase complex"/>
    <property type="evidence" value="ECO:0007669"/>
    <property type="project" value="UniProtKB-UniRule"/>
</dbReference>
<comment type="subcellular location">
    <subcellularLocation>
        <location evidence="1 9">Nucleus</location>
    </subcellularLocation>
</comment>
<dbReference type="PANTHER" id="PTHR13476">
    <property type="entry name" value="CHROMATIN MODIFICATION-RELATED PROTEIN MEAF6"/>
    <property type="match status" value="1"/>
</dbReference>
<evidence type="ECO:0000256" key="4">
    <source>
        <dbReference type="ARBA" id="ARBA00022853"/>
    </source>
</evidence>
<dbReference type="InterPro" id="IPR015418">
    <property type="entry name" value="Eaf6"/>
</dbReference>
<dbReference type="Pfam" id="PF09340">
    <property type="entry name" value="NuA4"/>
    <property type="match status" value="1"/>
</dbReference>
<dbReference type="GeneID" id="85225983"/>
<dbReference type="GO" id="GO:0006281">
    <property type="term" value="P:DNA repair"/>
    <property type="evidence" value="ECO:0007669"/>
    <property type="project" value="UniProtKB-UniRule"/>
</dbReference>
<comment type="subunit">
    <text evidence="9">Component of the NuA4 histone acetyltransferase complex.</text>
</comment>
<dbReference type="GO" id="GO:0005634">
    <property type="term" value="C:nucleus"/>
    <property type="evidence" value="ECO:0007669"/>
    <property type="project" value="UniProtKB-SubCell"/>
</dbReference>
<dbReference type="AlphaFoldDB" id="A0AAF0JAZ5"/>
<evidence type="ECO:0000256" key="9">
    <source>
        <dbReference type="RuleBase" id="RU368022"/>
    </source>
</evidence>
<gene>
    <name evidence="11" type="primary">EAF6</name>
    <name evidence="11" type="ORF">MJAP1_002332</name>
</gene>
<dbReference type="EMBL" id="CP119960">
    <property type="protein sequence ID" value="WFD39359.1"/>
    <property type="molecule type" value="Genomic_DNA"/>
</dbReference>
<proteinExistence type="inferred from homology"/>
<keyword evidence="12" id="KW-1185">Reference proteome</keyword>
<keyword evidence="6" id="KW-0175">Coiled coil</keyword>
<evidence type="ECO:0000256" key="6">
    <source>
        <dbReference type="ARBA" id="ARBA00023054"/>
    </source>
</evidence>
<comment type="similarity">
    <text evidence="2 9">Belongs to the EAF6 family.</text>
</comment>
<keyword evidence="9" id="KW-0234">DNA repair</keyword>
<organism evidence="11 12">
    <name type="scientific">Malassezia japonica</name>
    <dbReference type="NCBI Taxonomy" id="223818"/>
    <lineage>
        <taxon>Eukaryota</taxon>
        <taxon>Fungi</taxon>
        <taxon>Dikarya</taxon>
        <taxon>Basidiomycota</taxon>
        <taxon>Ustilaginomycotina</taxon>
        <taxon>Malasseziomycetes</taxon>
        <taxon>Malasseziales</taxon>
        <taxon>Malasseziaceae</taxon>
        <taxon>Malassezia</taxon>
    </lineage>
</organism>